<protein>
    <recommendedName>
        <fullName evidence="4">Methylmalonic aciduria and homocystinuria type D protein</fullName>
    </recommendedName>
</protein>
<dbReference type="OMA" id="FMRFGCD"/>
<proteinExistence type="predicted"/>
<reference evidence="3" key="2">
    <citation type="submission" date="2010-04" db="EMBL/GenBank/DDBJ databases">
        <authorList>
            <person name="Buell R."/>
            <person name="Hamilton J."/>
            <person name="Hostetler J."/>
        </authorList>
    </citation>
    <scope>NUCLEOTIDE SEQUENCE [LARGE SCALE GENOMIC DNA]</scope>
    <source>
        <strain evidence="3">DAOM:BR144</strain>
    </source>
</reference>
<feature type="compositionally biased region" description="Polar residues" evidence="1">
    <location>
        <begin position="195"/>
        <end position="205"/>
    </location>
</feature>
<organism evidence="2 3">
    <name type="scientific">Globisporangium ultimum (strain ATCC 200006 / CBS 805.95 / DAOM BR144)</name>
    <name type="common">Pythium ultimum</name>
    <dbReference type="NCBI Taxonomy" id="431595"/>
    <lineage>
        <taxon>Eukaryota</taxon>
        <taxon>Sar</taxon>
        <taxon>Stramenopiles</taxon>
        <taxon>Oomycota</taxon>
        <taxon>Peronosporomycetes</taxon>
        <taxon>Pythiales</taxon>
        <taxon>Pythiaceae</taxon>
        <taxon>Globisporangium</taxon>
    </lineage>
</organism>
<dbReference type="eggNOG" id="KOG3994">
    <property type="taxonomic scope" value="Eukaryota"/>
</dbReference>
<keyword evidence="3" id="KW-1185">Reference proteome</keyword>
<dbReference type="EMBL" id="GL376560">
    <property type="status" value="NOT_ANNOTATED_CDS"/>
    <property type="molecule type" value="Genomic_DNA"/>
</dbReference>
<reference evidence="3" key="1">
    <citation type="journal article" date="2010" name="Genome Biol.">
        <title>Genome sequence of the necrotrophic plant pathogen Pythium ultimum reveals original pathogenicity mechanisms and effector repertoire.</title>
        <authorList>
            <person name="Levesque C.A."/>
            <person name="Brouwer H."/>
            <person name="Cano L."/>
            <person name="Hamilton J.P."/>
            <person name="Holt C."/>
            <person name="Huitema E."/>
            <person name="Raffaele S."/>
            <person name="Robideau G.P."/>
            <person name="Thines M."/>
            <person name="Win J."/>
            <person name="Zerillo M.M."/>
            <person name="Beakes G.W."/>
            <person name="Boore J.L."/>
            <person name="Busam D."/>
            <person name="Dumas B."/>
            <person name="Ferriera S."/>
            <person name="Fuerstenberg S.I."/>
            <person name="Gachon C.M."/>
            <person name="Gaulin E."/>
            <person name="Govers F."/>
            <person name="Grenville-Briggs L."/>
            <person name="Horner N."/>
            <person name="Hostetler J."/>
            <person name="Jiang R.H."/>
            <person name="Johnson J."/>
            <person name="Krajaejun T."/>
            <person name="Lin H."/>
            <person name="Meijer H.J."/>
            <person name="Moore B."/>
            <person name="Morris P."/>
            <person name="Phuntmart V."/>
            <person name="Puiu D."/>
            <person name="Shetty J."/>
            <person name="Stajich J.E."/>
            <person name="Tripathy S."/>
            <person name="Wawra S."/>
            <person name="van West P."/>
            <person name="Whitty B.R."/>
            <person name="Coutinho P.M."/>
            <person name="Henrissat B."/>
            <person name="Martin F."/>
            <person name="Thomas P.D."/>
            <person name="Tyler B.M."/>
            <person name="De Vries R.P."/>
            <person name="Kamoun S."/>
            <person name="Yandell M."/>
            <person name="Tisserat N."/>
            <person name="Buell C.R."/>
        </authorList>
    </citation>
    <scope>NUCLEOTIDE SEQUENCE</scope>
    <source>
        <strain evidence="3">DAOM:BR144</strain>
    </source>
</reference>
<dbReference type="InParanoid" id="K3WPJ2"/>
<accession>K3WPJ2</accession>
<dbReference type="PANTHER" id="PTHR13192:SF3">
    <property type="entry name" value="COBALAMIN TRAFFICKING PROTEIN CBLD"/>
    <property type="match status" value="1"/>
</dbReference>
<dbReference type="Proteomes" id="UP000019132">
    <property type="component" value="Unassembled WGS sequence"/>
</dbReference>
<dbReference type="STRING" id="431595.K3WPJ2"/>
<sequence>MSDAPSSSKSSFATPLRVARAQGALLSPTAIRPGFEVSVHECPKLLLRELKHVFPAQFERKQPTSQPTLAVLTCQRSLMDLSQFGVDADKEKDRLLETFVEFAQQVSSKLIEHKYWADFIDPCSGLPMLTLQSNKVYSEVDGVEVLLRYRCNSAGMCKILIHPSWGAAVYPASLFTNAPYELVREVIANSSFNETLKSENDTPQSEPAHEDDVAAASA</sequence>
<dbReference type="VEuPathDB" id="FungiDB:PYU1_G006870"/>
<name>K3WPJ2_GLOUD</name>
<evidence type="ECO:0000256" key="1">
    <source>
        <dbReference type="SAM" id="MobiDB-lite"/>
    </source>
</evidence>
<reference evidence="2" key="3">
    <citation type="submission" date="2015-02" db="UniProtKB">
        <authorList>
            <consortium name="EnsemblProtists"/>
        </authorList>
    </citation>
    <scope>IDENTIFICATION</scope>
    <source>
        <strain evidence="2">DAOM BR144</strain>
    </source>
</reference>
<dbReference type="EnsemblProtists" id="PYU1_T006884">
    <property type="protein sequence ID" value="PYU1_T006884"/>
    <property type="gene ID" value="PYU1_G006870"/>
</dbReference>
<dbReference type="AlphaFoldDB" id="K3WPJ2"/>
<dbReference type="PANTHER" id="PTHR13192">
    <property type="entry name" value="MY011 PROTEIN"/>
    <property type="match status" value="1"/>
</dbReference>
<dbReference type="HOGENOM" id="CLU_097729_1_0_1"/>
<dbReference type="GO" id="GO:0009235">
    <property type="term" value="P:cobalamin metabolic process"/>
    <property type="evidence" value="ECO:0007669"/>
    <property type="project" value="InterPro"/>
</dbReference>
<dbReference type="Pfam" id="PF10229">
    <property type="entry name" value="MMADHC"/>
    <property type="match status" value="1"/>
</dbReference>
<evidence type="ECO:0008006" key="4">
    <source>
        <dbReference type="Google" id="ProtNLM"/>
    </source>
</evidence>
<evidence type="ECO:0000313" key="3">
    <source>
        <dbReference type="Proteomes" id="UP000019132"/>
    </source>
</evidence>
<dbReference type="InterPro" id="IPR019362">
    <property type="entry name" value="MMADHC"/>
</dbReference>
<feature type="region of interest" description="Disordered" evidence="1">
    <location>
        <begin position="195"/>
        <end position="218"/>
    </location>
</feature>
<evidence type="ECO:0000313" key="2">
    <source>
        <dbReference type="EnsemblProtists" id="PYU1_T006884"/>
    </source>
</evidence>